<comment type="caution">
    <text evidence="2">The sequence shown here is derived from an EMBL/GenBank/DDBJ whole genome shotgun (WGS) entry which is preliminary data.</text>
</comment>
<dbReference type="PANTHER" id="PTHR43591">
    <property type="entry name" value="METHYLTRANSFERASE"/>
    <property type="match status" value="1"/>
</dbReference>
<name>A0ABV9TFB4_9MICC</name>
<dbReference type="EC" id="2.1.1.-" evidence="2"/>
<dbReference type="Gene3D" id="3.40.50.150">
    <property type="entry name" value="Vaccinia Virus protein VP39"/>
    <property type="match status" value="1"/>
</dbReference>
<dbReference type="InterPro" id="IPR029063">
    <property type="entry name" value="SAM-dependent_MTases_sf"/>
</dbReference>
<dbReference type="Proteomes" id="UP001595797">
    <property type="component" value="Unassembled WGS sequence"/>
</dbReference>
<organism evidence="2 3">
    <name type="scientific">Kocuria oceani</name>
    <dbReference type="NCBI Taxonomy" id="988827"/>
    <lineage>
        <taxon>Bacteria</taxon>
        <taxon>Bacillati</taxon>
        <taxon>Actinomycetota</taxon>
        <taxon>Actinomycetes</taxon>
        <taxon>Micrococcales</taxon>
        <taxon>Micrococcaceae</taxon>
        <taxon>Kocuria</taxon>
    </lineage>
</organism>
<proteinExistence type="predicted"/>
<sequence>MSQTLSTPAPGTPTADQQLKAKHRAIWASGDYPAMVETFLLPLGPRLVETGGISAGRRVLDVGAGTGNASLPAAATGAHVTASDLTPELLDVGRRRAEAAGLDLDWIEADAEDLPFADGSYDVVMSCIGAMFAPHRQRTADELVRVTRPGGTLALLSWTPEGLVGELFRTMKPFAPAPPPGVQPAPLWGSEEHQRGLFGGRVEFATVRRDVLEVTAFARARDFGEHFRVNYGPAVAVRANAEREGRAAEFDAALDELCERWNCGTADRARFEMEYLLTTGTRA</sequence>
<protein>
    <submittedName>
        <fullName evidence="2">Class I SAM-dependent methyltransferase</fullName>
        <ecNumber evidence="2">2.1.1.-</ecNumber>
    </submittedName>
</protein>
<dbReference type="EMBL" id="JBHSIW010000002">
    <property type="protein sequence ID" value="MFC4902269.1"/>
    <property type="molecule type" value="Genomic_DNA"/>
</dbReference>
<gene>
    <name evidence="2" type="ORF">ACFPCS_01650</name>
</gene>
<keyword evidence="2" id="KW-0489">Methyltransferase</keyword>
<accession>A0ABV9TFB4</accession>
<dbReference type="CDD" id="cd02440">
    <property type="entry name" value="AdoMet_MTases"/>
    <property type="match status" value="1"/>
</dbReference>
<dbReference type="RefSeq" id="WP_277552170.1">
    <property type="nucleotide sequence ID" value="NZ_JARAMH010000023.1"/>
</dbReference>
<dbReference type="InterPro" id="IPR013216">
    <property type="entry name" value="Methyltransf_11"/>
</dbReference>
<evidence type="ECO:0000313" key="2">
    <source>
        <dbReference type="EMBL" id="MFC4902269.1"/>
    </source>
</evidence>
<dbReference type="GO" id="GO:0008168">
    <property type="term" value="F:methyltransferase activity"/>
    <property type="evidence" value="ECO:0007669"/>
    <property type="project" value="UniProtKB-KW"/>
</dbReference>
<feature type="domain" description="Methyltransferase type 11" evidence="1">
    <location>
        <begin position="60"/>
        <end position="154"/>
    </location>
</feature>
<evidence type="ECO:0000313" key="3">
    <source>
        <dbReference type="Proteomes" id="UP001595797"/>
    </source>
</evidence>
<keyword evidence="3" id="KW-1185">Reference proteome</keyword>
<keyword evidence="2" id="KW-0808">Transferase</keyword>
<dbReference type="Pfam" id="PF08241">
    <property type="entry name" value="Methyltransf_11"/>
    <property type="match status" value="1"/>
</dbReference>
<evidence type="ECO:0000259" key="1">
    <source>
        <dbReference type="Pfam" id="PF08241"/>
    </source>
</evidence>
<reference evidence="3" key="1">
    <citation type="journal article" date="2019" name="Int. J. Syst. Evol. Microbiol.">
        <title>The Global Catalogue of Microorganisms (GCM) 10K type strain sequencing project: providing services to taxonomists for standard genome sequencing and annotation.</title>
        <authorList>
            <consortium name="The Broad Institute Genomics Platform"/>
            <consortium name="The Broad Institute Genome Sequencing Center for Infectious Disease"/>
            <person name="Wu L."/>
            <person name="Ma J."/>
        </authorList>
    </citation>
    <scope>NUCLEOTIDE SEQUENCE [LARGE SCALE GENOMIC DNA]</scope>
    <source>
        <strain evidence="3">CGMCC 4.6946</strain>
    </source>
</reference>
<dbReference type="PANTHER" id="PTHR43591:SF24">
    <property type="entry name" value="2-METHOXY-6-POLYPRENYL-1,4-BENZOQUINOL METHYLASE, MITOCHONDRIAL"/>
    <property type="match status" value="1"/>
</dbReference>
<dbReference type="GO" id="GO:0032259">
    <property type="term" value="P:methylation"/>
    <property type="evidence" value="ECO:0007669"/>
    <property type="project" value="UniProtKB-KW"/>
</dbReference>
<dbReference type="SUPFAM" id="SSF53335">
    <property type="entry name" value="S-adenosyl-L-methionine-dependent methyltransferases"/>
    <property type="match status" value="1"/>
</dbReference>